<keyword evidence="5" id="KW-0472">Membrane</keyword>
<proteinExistence type="inferred from homology"/>
<dbReference type="NCBIfam" id="TIGR02937">
    <property type="entry name" value="sigma70-ECF"/>
    <property type="match status" value="1"/>
</dbReference>
<dbReference type="PANTHER" id="PTHR43133:SF51">
    <property type="entry name" value="RNA POLYMERASE SIGMA FACTOR"/>
    <property type="match status" value="1"/>
</dbReference>
<dbReference type="SUPFAM" id="SSF88659">
    <property type="entry name" value="Sigma3 and sigma4 domains of RNA polymerase sigma factors"/>
    <property type="match status" value="1"/>
</dbReference>
<dbReference type="InterPro" id="IPR013249">
    <property type="entry name" value="RNA_pol_sigma70_r4_t2"/>
</dbReference>
<evidence type="ECO:0000259" key="6">
    <source>
        <dbReference type="Pfam" id="PF04542"/>
    </source>
</evidence>
<feature type="domain" description="RNA polymerase sigma-70 region 2" evidence="6">
    <location>
        <begin position="27"/>
        <end position="94"/>
    </location>
</feature>
<gene>
    <name evidence="8" type="ORF">JI741_15940</name>
</gene>
<dbReference type="SUPFAM" id="SSF88946">
    <property type="entry name" value="Sigma2 domain of RNA polymerase sigma factors"/>
    <property type="match status" value="1"/>
</dbReference>
<dbReference type="InterPro" id="IPR013324">
    <property type="entry name" value="RNA_pol_sigma_r3/r4-like"/>
</dbReference>
<keyword evidence="2" id="KW-0805">Transcription regulation</keyword>
<evidence type="ECO:0000256" key="3">
    <source>
        <dbReference type="ARBA" id="ARBA00023082"/>
    </source>
</evidence>
<evidence type="ECO:0000256" key="5">
    <source>
        <dbReference type="SAM" id="Phobius"/>
    </source>
</evidence>
<dbReference type="InterPro" id="IPR036388">
    <property type="entry name" value="WH-like_DNA-bd_sf"/>
</dbReference>
<organism evidence="8 9">
    <name type="scientific">Chryseolinea lacunae</name>
    <dbReference type="NCBI Taxonomy" id="2801331"/>
    <lineage>
        <taxon>Bacteria</taxon>
        <taxon>Pseudomonadati</taxon>
        <taxon>Bacteroidota</taxon>
        <taxon>Cytophagia</taxon>
        <taxon>Cytophagales</taxon>
        <taxon>Fulvivirgaceae</taxon>
        <taxon>Chryseolinea</taxon>
    </lineage>
</organism>
<keyword evidence="5" id="KW-1133">Transmembrane helix</keyword>
<sequence>MKTFENMTDEALIGRVVKRDAEAFGELYSRYYNKVFQKCVSIVKDHDDAFDLAQEALIKALNSLHTFRGDASFSTWLYIIVHRHCLEFLRKKNKQHIHPLTAKQGEALGMDDAGDDSLSQTELEKIMLALIESLPEAEKKLLLLKYSEGESIEALQHMYHLSASAVKMRLKRAKERLNHLYAIALHAGLAVALAHVHNQLV</sequence>
<accession>A0ABS1KVK8</accession>
<evidence type="ECO:0000256" key="1">
    <source>
        <dbReference type="ARBA" id="ARBA00010641"/>
    </source>
</evidence>
<evidence type="ECO:0000256" key="2">
    <source>
        <dbReference type="ARBA" id="ARBA00023015"/>
    </source>
</evidence>
<keyword evidence="3" id="KW-0731">Sigma factor</keyword>
<dbReference type="InterPro" id="IPR039425">
    <property type="entry name" value="RNA_pol_sigma-70-like"/>
</dbReference>
<dbReference type="InterPro" id="IPR007627">
    <property type="entry name" value="RNA_pol_sigma70_r2"/>
</dbReference>
<dbReference type="InterPro" id="IPR013325">
    <property type="entry name" value="RNA_pol_sigma_r2"/>
</dbReference>
<comment type="caution">
    <text evidence="8">The sequence shown here is derived from an EMBL/GenBank/DDBJ whole genome shotgun (WGS) entry which is preliminary data.</text>
</comment>
<evidence type="ECO:0000313" key="9">
    <source>
        <dbReference type="Proteomes" id="UP000613030"/>
    </source>
</evidence>
<dbReference type="Gene3D" id="1.10.1740.10">
    <property type="match status" value="1"/>
</dbReference>
<dbReference type="RefSeq" id="WP_202011257.1">
    <property type="nucleotide sequence ID" value="NZ_JAERRB010000005.1"/>
</dbReference>
<reference evidence="8 9" key="1">
    <citation type="submission" date="2021-01" db="EMBL/GenBank/DDBJ databases">
        <title>Chryseolinea sp. Jin1 Genome sequencing and assembly.</title>
        <authorList>
            <person name="Kim I."/>
        </authorList>
    </citation>
    <scope>NUCLEOTIDE SEQUENCE [LARGE SCALE GENOMIC DNA]</scope>
    <source>
        <strain evidence="8 9">Jin1</strain>
    </source>
</reference>
<protein>
    <submittedName>
        <fullName evidence="8">RNA polymerase sigma factor</fullName>
    </submittedName>
</protein>
<dbReference type="PANTHER" id="PTHR43133">
    <property type="entry name" value="RNA POLYMERASE ECF-TYPE SIGMA FACTO"/>
    <property type="match status" value="1"/>
</dbReference>
<dbReference type="Pfam" id="PF08281">
    <property type="entry name" value="Sigma70_r4_2"/>
    <property type="match status" value="1"/>
</dbReference>
<keyword evidence="4" id="KW-0804">Transcription</keyword>
<name>A0ABS1KVK8_9BACT</name>
<comment type="similarity">
    <text evidence="1">Belongs to the sigma-70 factor family. ECF subfamily.</text>
</comment>
<dbReference type="EMBL" id="JAERRB010000005">
    <property type="protein sequence ID" value="MBL0742717.1"/>
    <property type="molecule type" value="Genomic_DNA"/>
</dbReference>
<feature type="domain" description="RNA polymerase sigma factor 70 region 4 type 2" evidence="7">
    <location>
        <begin position="127"/>
        <end position="177"/>
    </location>
</feature>
<dbReference type="Gene3D" id="1.10.10.10">
    <property type="entry name" value="Winged helix-like DNA-binding domain superfamily/Winged helix DNA-binding domain"/>
    <property type="match status" value="1"/>
</dbReference>
<feature type="transmembrane region" description="Helical" evidence="5">
    <location>
        <begin position="177"/>
        <end position="196"/>
    </location>
</feature>
<evidence type="ECO:0000313" key="8">
    <source>
        <dbReference type="EMBL" id="MBL0742717.1"/>
    </source>
</evidence>
<keyword evidence="9" id="KW-1185">Reference proteome</keyword>
<evidence type="ECO:0000256" key="4">
    <source>
        <dbReference type="ARBA" id="ARBA00023163"/>
    </source>
</evidence>
<evidence type="ECO:0000259" key="7">
    <source>
        <dbReference type="Pfam" id="PF08281"/>
    </source>
</evidence>
<dbReference type="Proteomes" id="UP000613030">
    <property type="component" value="Unassembled WGS sequence"/>
</dbReference>
<dbReference type="Pfam" id="PF04542">
    <property type="entry name" value="Sigma70_r2"/>
    <property type="match status" value="1"/>
</dbReference>
<keyword evidence="5" id="KW-0812">Transmembrane</keyword>
<dbReference type="InterPro" id="IPR014284">
    <property type="entry name" value="RNA_pol_sigma-70_dom"/>
</dbReference>